<keyword evidence="3" id="KW-1185">Reference proteome</keyword>
<reference evidence="3" key="1">
    <citation type="submission" date="2016-10" db="EMBL/GenBank/DDBJ databases">
        <authorList>
            <person name="Varghese N."/>
            <person name="Submissions S."/>
        </authorList>
    </citation>
    <scope>NUCLEOTIDE SEQUENCE [LARGE SCALE GENOMIC DNA]</scope>
    <source>
        <strain evidence="3">IBRC-M 10403</strain>
    </source>
</reference>
<gene>
    <name evidence="2" type="ORF">SAMN05216174_11773</name>
</gene>
<feature type="region of interest" description="Disordered" evidence="1">
    <location>
        <begin position="169"/>
        <end position="219"/>
    </location>
</feature>
<evidence type="ECO:0008006" key="4">
    <source>
        <dbReference type="Google" id="ProtNLM"/>
    </source>
</evidence>
<protein>
    <recommendedName>
        <fullName evidence="4">Alpha/beta hydrolase family protein</fullName>
    </recommendedName>
</protein>
<feature type="compositionally biased region" description="Basic and acidic residues" evidence="1">
    <location>
        <begin position="210"/>
        <end position="219"/>
    </location>
</feature>
<dbReference type="RefSeq" id="WP_139191010.1">
    <property type="nucleotide sequence ID" value="NZ_FMZZ01000017.1"/>
</dbReference>
<evidence type="ECO:0000313" key="2">
    <source>
        <dbReference type="EMBL" id="SDD76725.1"/>
    </source>
</evidence>
<dbReference type="AlphaFoldDB" id="A0A1G6XHC0"/>
<proteinExistence type="predicted"/>
<organism evidence="2 3">
    <name type="scientific">Actinokineospora iranica</name>
    <dbReference type="NCBI Taxonomy" id="1271860"/>
    <lineage>
        <taxon>Bacteria</taxon>
        <taxon>Bacillati</taxon>
        <taxon>Actinomycetota</taxon>
        <taxon>Actinomycetes</taxon>
        <taxon>Pseudonocardiales</taxon>
        <taxon>Pseudonocardiaceae</taxon>
        <taxon>Actinokineospora</taxon>
    </lineage>
</organism>
<evidence type="ECO:0000256" key="1">
    <source>
        <dbReference type="SAM" id="MobiDB-lite"/>
    </source>
</evidence>
<dbReference type="EMBL" id="FMZZ01000017">
    <property type="protein sequence ID" value="SDD76725.1"/>
    <property type="molecule type" value="Genomic_DNA"/>
</dbReference>
<sequence length="219" mass="22182">MTQLKTSALVVLDPAGTAAHGSLPATWRALAASVPVVWSDPAESPGDAVARAAGESTGRIAVLAAGTAAEPALRVAAEWPDRVERVLLVDPGADGGTAPGKPTQAAGEAWMAGHADARAALLDSGVDVVLLACSTGGARDRIPPPLPLGHPDVLAAVEAELGLGERAIGDSAGIGENEPTVGEEPRVDDFADPDDFADAVGVDPTPGQVDDYRKHTEDR</sequence>
<name>A0A1G6XHC0_9PSEU</name>
<accession>A0A1G6XHC0</accession>
<dbReference type="OrthoDB" id="3693848at2"/>
<dbReference type="Proteomes" id="UP000199501">
    <property type="component" value="Unassembled WGS sequence"/>
</dbReference>
<evidence type="ECO:0000313" key="3">
    <source>
        <dbReference type="Proteomes" id="UP000199501"/>
    </source>
</evidence>
<dbReference type="STRING" id="1271860.SAMN05216174_11773"/>